<accession>A0ACB8RIT3</accession>
<organism evidence="1 2">
    <name type="scientific">Auriscalpium vulgare</name>
    <dbReference type="NCBI Taxonomy" id="40419"/>
    <lineage>
        <taxon>Eukaryota</taxon>
        <taxon>Fungi</taxon>
        <taxon>Dikarya</taxon>
        <taxon>Basidiomycota</taxon>
        <taxon>Agaricomycotina</taxon>
        <taxon>Agaricomycetes</taxon>
        <taxon>Russulales</taxon>
        <taxon>Auriscalpiaceae</taxon>
        <taxon>Auriscalpium</taxon>
    </lineage>
</organism>
<keyword evidence="2" id="KW-1185">Reference proteome</keyword>
<proteinExistence type="predicted"/>
<evidence type="ECO:0000313" key="2">
    <source>
        <dbReference type="Proteomes" id="UP000814033"/>
    </source>
</evidence>
<reference evidence="1" key="1">
    <citation type="submission" date="2021-02" db="EMBL/GenBank/DDBJ databases">
        <authorList>
            <consortium name="DOE Joint Genome Institute"/>
            <person name="Ahrendt S."/>
            <person name="Looney B.P."/>
            <person name="Miyauchi S."/>
            <person name="Morin E."/>
            <person name="Drula E."/>
            <person name="Courty P.E."/>
            <person name="Chicoki N."/>
            <person name="Fauchery L."/>
            <person name="Kohler A."/>
            <person name="Kuo A."/>
            <person name="Labutti K."/>
            <person name="Pangilinan J."/>
            <person name="Lipzen A."/>
            <person name="Riley R."/>
            <person name="Andreopoulos W."/>
            <person name="He G."/>
            <person name="Johnson J."/>
            <person name="Barry K.W."/>
            <person name="Grigoriev I.V."/>
            <person name="Nagy L."/>
            <person name="Hibbett D."/>
            <person name="Henrissat B."/>
            <person name="Matheny P.B."/>
            <person name="Labbe J."/>
            <person name="Martin F."/>
        </authorList>
    </citation>
    <scope>NUCLEOTIDE SEQUENCE</scope>
    <source>
        <strain evidence="1">FP105234-sp</strain>
    </source>
</reference>
<reference evidence="1" key="2">
    <citation type="journal article" date="2022" name="New Phytol.">
        <title>Evolutionary transition to the ectomycorrhizal habit in the genomes of a hyperdiverse lineage of mushroom-forming fungi.</title>
        <authorList>
            <person name="Looney B."/>
            <person name="Miyauchi S."/>
            <person name="Morin E."/>
            <person name="Drula E."/>
            <person name="Courty P.E."/>
            <person name="Kohler A."/>
            <person name="Kuo A."/>
            <person name="LaButti K."/>
            <person name="Pangilinan J."/>
            <person name="Lipzen A."/>
            <person name="Riley R."/>
            <person name="Andreopoulos W."/>
            <person name="He G."/>
            <person name="Johnson J."/>
            <person name="Nolan M."/>
            <person name="Tritt A."/>
            <person name="Barry K.W."/>
            <person name="Grigoriev I.V."/>
            <person name="Nagy L.G."/>
            <person name="Hibbett D."/>
            <person name="Henrissat B."/>
            <person name="Matheny P.B."/>
            <person name="Labbe J."/>
            <person name="Martin F.M."/>
        </authorList>
    </citation>
    <scope>NUCLEOTIDE SEQUENCE</scope>
    <source>
        <strain evidence="1">FP105234-sp</strain>
    </source>
</reference>
<gene>
    <name evidence="1" type="ORF">FA95DRAFT_400760</name>
</gene>
<protein>
    <submittedName>
        <fullName evidence="1">Uncharacterized protein</fullName>
    </submittedName>
</protein>
<evidence type="ECO:0000313" key="1">
    <source>
        <dbReference type="EMBL" id="KAI0043433.1"/>
    </source>
</evidence>
<sequence length="235" mass="25839">MTSDSPSAPAGSPSAPRLVAIPLPDNTNTSRSTSPGLGASETSAPLWPTGALSDLWSSNSRPSSPFSPDAFLILEDSPPTPPPSEGGNSPVSPGYEPLSPSRSWRRRLVDVPTDTFFTDNEGVEMNGFDLGDDSKHLYCRFPIKFTAYRILNTFLVSVFGMAKAILSYQGRRDAPTTLEWVLGVLVFVSMYWLGLCETAKPPVAPWFFHRDYATSTLCCLRRKRRRSKQVEGYQV</sequence>
<name>A0ACB8RIT3_9AGAM</name>
<dbReference type="Proteomes" id="UP000814033">
    <property type="component" value="Unassembled WGS sequence"/>
</dbReference>
<comment type="caution">
    <text evidence="1">The sequence shown here is derived from an EMBL/GenBank/DDBJ whole genome shotgun (WGS) entry which is preliminary data.</text>
</comment>
<dbReference type="EMBL" id="MU276018">
    <property type="protein sequence ID" value="KAI0043433.1"/>
    <property type="molecule type" value="Genomic_DNA"/>
</dbReference>